<comment type="catalytic activity">
    <reaction evidence="1">
        <text>Hydrolysis of terminal non-reducing alpha-L-rhamnose residues in alpha-L-rhamnosides.</text>
        <dbReference type="EC" id="3.2.1.40"/>
    </reaction>
</comment>
<dbReference type="PANTHER" id="PTHR33307">
    <property type="entry name" value="ALPHA-RHAMNOSIDASE (EUROFUNG)"/>
    <property type="match status" value="1"/>
</dbReference>
<dbReference type="PANTHER" id="PTHR33307:SF6">
    <property type="entry name" value="ALPHA-RHAMNOSIDASE (EUROFUNG)-RELATED"/>
    <property type="match status" value="1"/>
</dbReference>
<dbReference type="Pfam" id="PF25788">
    <property type="entry name" value="Ig_Rha78A_N"/>
    <property type="match status" value="1"/>
</dbReference>
<name>C0EIY8_9FIRM</name>
<organism evidence="9 10">
    <name type="scientific">[Clostridium] methylpentosum DSM 5476</name>
    <dbReference type="NCBI Taxonomy" id="537013"/>
    <lineage>
        <taxon>Bacteria</taxon>
        <taxon>Bacillati</taxon>
        <taxon>Bacillota</taxon>
        <taxon>Clostridia</taxon>
        <taxon>Eubacteriales</taxon>
        <taxon>Oscillospiraceae</taxon>
        <taxon>Oscillospiraceae incertae sedis</taxon>
    </lineage>
</organism>
<dbReference type="Pfam" id="PF17389">
    <property type="entry name" value="Bac_rhamnosid6H"/>
    <property type="match status" value="1"/>
</dbReference>
<dbReference type="Pfam" id="PF08531">
    <property type="entry name" value="Bac_rhamnosid_N"/>
    <property type="match status" value="1"/>
</dbReference>
<dbReference type="InterPro" id="IPR016007">
    <property type="entry name" value="Alpha_rhamnosid"/>
</dbReference>
<evidence type="ECO:0000259" key="5">
    <source>
        <dbReference type="Pfam" id="PF05592"/>
    </source>
</evidence>
<dbReference type="InterPro" id="IPR035398">
    <property type="entry name" value="Bac_rhamnosid_C"/>
</dbReference>
<dbReference type="STRING" id="537013.CLOSTMETH_03834"/>
<protein>
    <recommendedName>
        <fullName evidence="2">alpha-L-rhamnosidase</fullName>
        <ecNumber evidence="2">3.2.1.40</ecNumber>
    </recommendedName>
</protein>
<dbReference type="EC" id="3.2.1.40" evidence="2"/>
<evidence type="ECO:0000256" key="2">
    <source>
        <dbReference type="ARBA" id="ARBA00012652"/>
    </source>
</evidence>
<dbReference type="PIRSF" id="PIRSF010631">
    <property type="entry name" value="A-rhamnsds"/>
    <property type="match status" value="1"/>
</dbReference>
<dbReference type="InterPro" id="IPR035396">
    <property type="entry name" value="Bac_rhamnosid6H"/>
</dbReference>
<dbReference type="Gene3D" id="2.60.40.10">
    <property type="entry name" value="Immunoglobulins"/>
    <property type="match status" value="1"/>
</dbReference>
<dbReference type="Gene3D" id="2.60.120.260">
    <property type="entry name" value="Galactose-binding domain-like"/>
    <property type="match status" value="2"/>
</dbReference>
<keyword evidence="10" id="KW-1185">Reference proteome</keyword>
<dbReference type="InterPro" id="IPR008902">
    <property type="entry name" value="Rhamnosid_concanavalin"/>
</dbReference>
<dbReference type="InterPro" id="IPR013783">
    <property type="entry name" value="Ig-like_fold"/>
</dbReference>
<dbReference type="SUPFAM" id="SSF48208">
    <property type="entry name" value="Six-hairpin glycosidases"/>
    <property type="match status" value="1"/>
</dbReference>
<feature type="domain" description="Alpha-L-rhamnosidase six-hairpin glycosidase" evidence="7">
    <location>
        <begin position="522"/>
        <end position="882"/>
    </location>
</feature>
<dbReference type="Pfam" id="PF17390">
    <property type="entry name" value="Bac_rhamnosid_C"/>
    <property type="match status" value="1"/>
</dbReference>
<evidence type="ECO:0000256" key="1">
    <source>
        <dbReference type="ARBA" id="ARBA00001445"/>
    </source>
</evidence>
<feature type="chain" id="PRO_5002895739" description="alpha-L-rhamnosidase" evidence="4">
    <location>
        <begin position="29"/>
        <end position="941"/>
    </location>
</feature>
<feature type="domain" description="Alpha-L-rhamnosidase C-terminal" evidence="8">
    <location>
        <begin position="885"/>
        <end position="941"/>
    </location>
</feature>
<evidence type="ECO:0000313" key="10">
    <source>
        <dbReference type="Proteomes" id="UP000003340"/>
    </source>
</evidence>
<evidence type="ECO:0000259" key="8">
    <source>
        <dbReference type="Pfam" id="PF17390"/>
    </source>
</evidence>
<feature type="domain" description="Alpha-L-rhamnosidase concanavalin-like" evidence="5">
    <location>
        <begin position="408"/>
        <end position="516"/>
    </location>
</feature>
<dbReference type="eggNOG" id="COG3408">
    <property type="taxonomic scope" value="Bacteria"/>
</dbReference>
<dbReference type="InterPro" id="IPR008928">
    <property type="entry name" value="6-hairpin_glycosidase_sf"/>
</dbReference>
<feature type="non-terminal residue" evidence="9">
    <location>
        <position position="941"/>
    </location>
</feature>
<dbReference type="InterPro" id="IPR012341">
    <property type="entry name" value="6hp_glycosidase-like_sf"/>
</dbReference>
<sequence>MKKKKVLALLLSATISLSAVFSSGIATAADLGTTDVTSLTTNYLTDPIGLSSDNIRFSWQMESNRIGQVQAGYQIRVYKSAPNGELVWDSGLVADDKSVAIPYGGPQLELETRYYWTVEVTDLYGETESSTPAYFETGCSWEGAEWIYSPAQDSGAPLFRTEKALSGNVSSAKLYISSLGIYDAYINGREVKRIQSDGTEVDDTFNPGWTDYNSYVNYQSYDVTEYVTGDAVALGVMVGKGWYGGSIGITAKYKELIGDPEIAELALFAKLLITYEDGSQEVIVTNTSDWKASDNSPVTANDYFNGSSYDANIAEKMSGWNNTGYDDSDWNAVETLDYTGDARPNSSASARIADELDVRPIGGEDCFVYTDTETELPADQGGTSDYAYGNVVKHPVDVNGEISLKAGETLILDLGQNMVGVAHLKATGNQGTTITMRHAEMLNDGRKNDKVETGGSDGPKGTIYTKSLKGALVTDTYTFGSSGRCDWTPPFTFHGFRYLEITASGDVTIELVSGAVITSTNEQTGFLETSNADVNQLVSNTLWSQRGNYLSIPTDCPQRAERTGWTGDAQLFSQTALYNFDVVPFLENYTEIMNMHNQNNGGAYHSIMPTGYLSFLANLIASGWSDAGIIIPWTLYHQTGDTSLIREYYDEMDAYMDLVGEQGYNTGKFGDWLSFQGTSNQFLNACYRAYTAQLMAEMGGVIGNQLAVDKYNTLFEETKQAFLDKYVEEDGTVLTASADNFTITAHGYPTADNAQTGLLWTLKLGFYENEAQKEAMIDNLLTNIRNEGLAIRPDYAENTLAVGFLGVNVILPVLSEIGEGDMAYTLLLQDEMPSWLYSVKNGATTIWERWNSYSNQDSFGDSGMNSFNHYSYGAVLEWMYEYMAGIRSSEENPGFKEIVLQPTPGGSFTYTNGSYESTYGTIVSNWTADNGALTSYEAVVP</sequence>
<proteinExistence type="predicted"/>
<evidence type="ECO:0000313" key="9">
    <source>
        <dbReference type="EMBL" id="EEG28453.1"/>
    </source>
</evidence>
<keyword evidence="3" id="KW-0378">Hydrolase</keyword>
<dbReference type="InterPro" id="IPR013737">
    <property type="entry name" value="Bac_rhamnosid_N"/>
</dbReference>
<dbReference type="HOGENOM" id="CLU_002926_1_1_9"/>
<dbReference type="Pfam" id="PF05592">
    <property type="entry name" value="Bac_rhamnosid"/>
    <property type="match status" value="1"/>
</dbReference>
<evidence type="ECO:0000259" key="7">
    <source>
        <dbReference type="Pfam" id="PF17389"/>
    </source>
</evidence>
<dbReference type="Gene3D" id="2.60.420.10">
    <property type="entry name" value="Maltose phosphorylase, domain 3"/>
    <property type="match status" value="1"/>
</dbReference>
<dbReference type="Proteomes" id="UP000003340">
    <property type="component" value="Unassembled WGS sequence"/>
</dbReference>
<accession>C0EIY8</accession>
<evidence type="ECO:0000259" key="6">
    <source>
        <dbReference type="Pfam" id="PF08531"/>
    </source>
</evidence>
<feature type="signal peptide" evidence="4">
    <location>
        <begin position="1"/>
        <end position="28"/>
    </location>
</feature>
<keyword evidence="4" id="KW-0732">Signal</keyword>
<dbReference type="AlphaFoldDB" id="C0EIY8"/>
<gene>
    <name evidence="9" type="ORF">CLOSTMETH_03834</name>
</gene>
<evidence type="ECO:0000256" key="4">
    <source>
        <dbReference type="SAM" id="SignalP"/>
    </source>
</evidence>
<comment type="caution">
    <text evidence="9">The sequence shown here is derived from an EMBL/GenBank/DDBJ whole genome shotgun (WGS) entry which is preliminary data.</text>
</comment>
<evidence type="ECO:0000256" key="3">
    <source>
        <dbReference type="ARBA" id="ARBA00022801"/>
    </source>
</evidence>
<dbReference type="GO" id="GO:0005975">
    <property type="term" value="P:carbohydrate metabolic process"/>
    <property type="evidence" value="ECO:0007669"/>
    <property type="project" value="InterPro"/>
</dbReference>
<feature type="domain" description="Bacterial alpha-L-rhamnosidase N-terminal" evidence="6">
    <location>
        <begin position="168"/>
        <end position="339"/>
    </location>
</feature>
<reference evidence="9 10" key="2">
    <citation type="submission" date="2009-02" db="EMBL/GenBank/DDBJ databases">
        <title>Draft genome sequence of Clostridium methylpentosum (DSM 5476).</title>
        <authorList>
            <person name="Sudarsanam P."/>
            <person name="Ley R."/>
            <person name="Guruge J."/>
            <person name="Turnbaugh P.J."/>
            <person name="Mahowald M."/>
            <person name="Liep D."/>
            <person name="Gordon J."/>
        </authorList>
    </citation>
    <scope>NUCLEOTIDE SEQUENCE [LARGE SCALE GENOMIC DNA]</scope>
    <source>
        <strain evidence="9 10">DSM 5476</strain>
    </source>
</reference>
<dbReference type="Gene3D" id="1.50.10.10">
    <property type="match status" value="1"/>
</dbReference>
<dbReference type="EMBL" id="ACEC01000136">
    <property type="protein sequence ID" value="EEG28453.1"/>
    <property type="molecule type" value="Genomic_DNA"/>
</dbReference>
<dbReference type="GO" id="GO:0030596">
    <property type="term" value="F:alpha-L-rhamnosidase activity"/>
    <property type="evidence" value="ECO:0007669"/>
    <property type="project" value="UniProtKB-EC"/>
</dbReference>
<reference evidence="9 10" key="1">
    <citation type="submission" date="2009-01" db="EMBL/GenBank/DDBJ databases">
        <authorList>
            <person name="Fulton L."/>
            <person name="Clifton S."/>
            <person name="Fulton B."/>
            <person name="Xu J."/>
            <person name="Minx P."/>
            <person name="Pepin K.H."/>
            <person name="Johnson M."/>
            <person name="Bhonagiri V."/>
            <person name="Nash W.E."/>
            <person name="Mardis E.R."/>
            <person name="Wilson R.K."/>
        </authorList>
    </citation>
    <scope>NUCLEOTIDE SEQUENCE [LARGE SCALE GENOMIC DNA]</scope>
    <source>
        <strain evidence="9 10">DSM 5476</strain>
    </source>
</reference>